<evidence type="ECO:0008006" key="4">
    <source>
        <dbReference type="Google" id="ProtNLM"/>
    </source>
</evidence>
<sequence>MRRKDMLARLMAQANSEGGDLVTLRAIVEEASELGAARVLGRLGLDDDRAQNDIDELRELLGAWRAAKASAWKAAIAWLVRGALALLLIGMAVRIGVPEMLR</sequence>
<comment type="caution">
    <text evidence="2">The sequence shown here is derived from an EMBL/GenBank/DDBJ whole genome shotgun (WGS) entry which is preliminary data.</text>
</comment>
<organism evidence="2 3">
    <name type="scientific">Croceibacterium selenioxidans</name>
    <dbReference type="NCBI Taxonomy" id="2838833"/>
    <lineage>
        <taxon>Bacteria</taxon>
        <taxon>Pseudomonadati</taxon>
        <taxon>Pseudomonadota</taxon>
        <taxon>Alphaproteobacteria</taxon>
        <taxon>Sphingomonadales</taxon>
        <taxon>Erythrobacteraceae</taxon>
        <taxon>Croceibacterium</taxon>
    </lineage>
</organism>
<dbReference type="RefSeq" id="WP_214536709.1">
    <property type="nucleotide sequence ID" value="NZ_JAHFVK010000002.1"/>
</dbReference>
<gene>
    <name evidence="2" type="ORF">KK137_12280</name>
</gene>
<protein>
    <recommendedName>
        <fullName evidence="4">Gene transfer agent protein</fullName>
    </recommendedName>
</protein>
<reference evidence="2 3" key="1">
    <citation type="submission" date="2021-05" db="EMBL/GenBank/DDBJ databases">
        <title>Croceibacterium sp. LX-88 genome sequence.</title>
        <authorList>
            <person name="Luo X."/>
        </authorList>
    </citation>
    <scope>NUCLEOTIDE SEQUENCE [LARGE SCALE GENOMIC DNA]</scope>
    <source>
        <strain evidence="2 3">LX-88</strain>
    </source>
</reference>
<dbReference type="InterPro" id="IPR046130">
    <property type="entry name" value="DUF6127"/>
</dbReference>
<evidence type="ECO:0000313" key="3">
    <source>
        <dbReference type="Proteomes" id="UP000811255"/>
    </source>
</evidence>
<dbReference type="Proteomes" id="UP000811255">
    <property type="component" value="Unassembled WGS sequence"/>
</dbReference>
<name>A0ABS5W5T3_9SPHN</name>
<evidence type="ECO:0000256" key="1">
    <source>
        <dbReference type="SAM" id="Phobius"/>
    </source>
</evidence>
<keyword evidence="1" id="KW-0812">Transmembrane</keyword>
<dbReference type="Pfam" id="PF19622">
    <property type="entry name" value="DUF6127"/>
    <property type="match status" value="1"/>
</dbReference>
<dbReference type="EMBL" id="JAHFVK010000002">
    <property type="protein sequence ID" value="MBT2135107.1"/>
    <property type="molecule type" value="Genomic_DNA"/>
</dbReference>
<evidence type="ECO:0000313" key="2">
    <source>
        <dbReference type="EMBL" id="MBT2135107.1"/>
    </source>
</evidence>
<feature type="transmembrane region" description="Helical" evidence="1">
    <location>
        <begin position="75"/>
        <end position="97"/>
    </location>
</feature>
<keyword evidence="3" id="KW-1185">Reference proteome</keyword>
<proteinExistence type="predicted"/>
<keyword evidence="1" id="KW-1133">Transmembrane helix</keyword>
<accession>A0ABS5W5T3</accession>
<keyword evidence="1" id="KW-0472">Membrane</keyword>